<proteinExistence type="predicted"/>
<keyword evidence="3" id="KW-1185">Reference proteome</keyword>
<feature type="region of interest" description="Disordered" evidence="1">
    <location>
        <begin position="415"/>
        <end position="453"/>
    </location>
</feature>
<feature type="region of interest" description="Disordered" evidence="1">
    <location>
        <begin position="478"/>
        <end position="497"/>
    </location>
</feature>
<feature type="region of interest" description="Disordered" evidence="1">
    <location>
        <begin position="44"/>
        <end position="79"/>
    </location>
</feature>
<dbReference type="Proteomes" id="UP000278807">
    <property type="component" value="Unassembled WGS sequence"/>
</dbReference>
<feature type="region of interest" description="Disordered" evidence="1">
    <location>
        <begin position="1129"/>
        <end position="1214"/>
    </location>
</feature>
<feature type="region of interest" description="Disordered" evidence="1">
    <location>
        <begin position="1356"/>
        <end position="1382"/>
    </location>
</feature>
<feature type="region of interest" description="Disordered" evidence="1">
    <location>
        <begin position="373"/>
        <end position="394"/>
    </location>
</feature>
<accession>A0A158QH41</accession>
<evidence type="ECO:0000313" key="2">
    <source>
        <dbReference type="EMBL" id="VDN97273.1"/>
    </source>
</evidence>
<feature type="compositionally biased region" description="Basic residues" evidence="1">
    <location>
        <begin position="384"/>
        <end position="394"/>
    </location>
</feature>
<sequence length="1733" mass="189712">MSRKCIFDGICEDSTVEESTLEEVRDSAGSSHRAESIFTRPSAEIETSVELDATNRELPENSGNQHTKRKNRKSRKNTGRLRCRRNLVNSFDITNNETLELSVAPAIDVNDDQDVNSAVKADSQTKAKKIVPRHRRQLVNTSEQSTAANTTFELSLASFVGNKSVVSESLDAGVNEVGKRRVLRSGRKLEEPTEGVNQSQFEFSVGQKPNEAPPNAAKKGEKIKPKAHRARKALVVSNMDENEETFDLSVASAIMKSKSSDESVSVAPDPNIKKRPLRSRRALVESFGSGNNVTFELSVANPIEKKPTIANSLRANIAFISNLDSQEHAEESTALENRPFIQETRTSKVGDLESSAHLRRSTISISDTIQAAESVEQSSIHPTKPPRRKVTLRGRRGYQKSIGDSVMHVDFAGAAAKSQQRRQPLSSGGRSSKNTRRGEISTDPKDTSNDDAQDRTSVLHNTVSEIQNQEDTLEAFEKSHNEDSTHDISKSIPSASSAARLNVPSATHSIQMEDQSSKDDVTIPLSIMESAVSLEETLIQSPKVPNRKIILRGRRGTQNVGDSVIQVDFAGVSAKTSQPRQSSSIPVQPVTVNEQVALSTNAADGTVPLNDDSMSTTMNNFKDAPGISQDIDPLKSCVVETDDQVREDDTTIPFSLMEKTISLEETVTKISEAPKRKIRLRGRRAGTSVGDSLIRVDFTGASAQANQLQGTDGAIATKVERVEISAEALDAVTPVQVDTESCHDQEMEEVSMTANKSETAVLIGQSSARRTTRSVSSTSVRTSTDVISATKTEVTHVGSANLAMDNASIMEAVSMNLTKPDESVSMLQSTMSPSQTRESVSSKASKGKVEVCGRRATNAVSSSMMEIDFAEESKPSYSTGGVPLEKDETMNMSSGQFEVIQDTEGSSASRVNRTDSSVQNASVSMAVSNTLVRSNERADEGHLEEVKIVEEDQPVESTDKVLNISQPAPQVNLCTNVLYFPYLAAQSVSLYCDASTAEPANPSAEPEIANALIFRFLESLIVTSHQQPAKSRALRSRRTLVDLRNATANETTFEISVASAAGQKSSIDDRGTVKTSMPGRESLPQEATIDKSIISATSNDLQNSHISRELTLQTEYNEIVEVIVDSTQDLQSHSRLPVPMGKSGEDSPVAMEIEDSLSVTRQSRTKSRKRASRSPTTPMSSNSNAVEEPASSLRKRARSKRMSNSLSGGASGDFLVPLSVSPRRVWPSPLRRSGSIGYTCPSISCVHLGETKSKNSCSKSCQPHSQISRRTTARTGDTTSSTTSCGTQRKMITQEEIREMEMRLMDISANDVSVDQELIPTKTGSVNPAPSIHVPEDLTLCEENVNVTVLQDMLMGPQVSEERSPCKTPTSKSTGRSKSRRSVQFAPLAEVFEEHSEDKWRRVSLGINDASPSLPHSPHPSSNERNCPPMALDDLSPIPFRSSGLNLNDTFIDKSLEMVGSPEFPQKTRLELTQLEVNEPAKSRGAHPSLTPLALETIMSWKDGSLWLSTDPDDLVAATEKTFGENLVTGGQTLTPEQFRATLTLLVGNGSEFDVNRTSCERTCAIDPSMVNQSQWLPPPEEGMEYDMDALSKALHYMLLGWTEPSDPIFIPLPKVAYQRRCTEETGKGVRRGTRIRVHTPIDSWDRVYREVRVNPVTGRKEELPLGYLRYPKPEEFRRRQKLLKARRCGSSDSPSKLLAKKRAREARLKKLAAKRRREEGKSMCIVSRCSSD</sequence>
<dbReference type="EMBL" id="UZAE01000545">
    <property type="protein sequence ID" value="VDN97273.1"/>
    <property type="molecule type" value="Genomic_DNA"/>
</dbReference>
<name>A0A158QH41_RODNA</name>
<reference evidence="2 3" key="2">
    <citation type="submission" date="2018-11" db="EMBL/GenBank/DDBJ databases">
        <authorList>
            <consortium name="Pathogen Informatics"/>
        </authorList>
    </citation>
    <scope>NUCLEOTIDE SEQUENCE [LARGE SCALE GENOMIC DNA]</scope>
</reference>
<protein>
    <submittedName>
        <fullName evidence="4">BRCT domain-containing protein</fullName>
    </submittedName>
</protein>
<dbReference type="WBParaSite" id="HNAJ_0000141501-mRNA-1">
    <property type="protein sequence ID" value="HNAJ_0000141501-mRNA-1"/>
    <property type="gene ID" value="HNAJ_0000141501"/>
</dbReference>
<feature type="compositionally biased region" description="Polar residues" evidence="1">
    <location>
        <begin position="417"/>
        <end position="432"/>
    </location>
</feature>
<feature type="region of interest" description="Disordered" evidence="1">
    <location>
        <begin position="1268"/>
        <end position="1287"/>
    </location>
</feature>
<dbReference type="OrthoDB" id="6285959at2759"/>
<evidence type="ECO:0000256" key="1">
    <source>
        <dbReference type="SAM" id="MobiDB-lite"/>
    </source>
</evidence>
<feature type="region of interest" description="Disordered" evidence="1">
    <location>
        <begin position="1064"/>
        <end position="1084"/>
    </location>
</feature>
<gene>
    <name evidence="2" type="ORF">HNAJ_LOCUS1414</name>
</gene>
<feature type="compositionally biased region" description="Basic and acidic residues" evidence="1">
    <location>
        <begin position="436"/>
        <end position="453"/>
    </location>
</feature>
<feature type="region of interest" description="Disordered" evidence="1">
    <location>
        <begin position="188"/>
        <end position="227"/>
    </location>
</feature>
<feature type="compositionally biased region" description="Basic and acidic residues" evidence="1">
    <location>
        <begin position="478"/>
        <end position="489"/>
    </location>
</feature>
<feature type="compositionally biased region" description="Basic residues" evidence="1">
    <location>
        <begin position="66"/>
        <end position="79"/>
    </location>
</feature>
<reference evidence="4" key="1">
    <citation type="submission" date="2016-04" db="UniProtKB">
        <authorList>
            <consortium name="WormBaseParasite"/>
        </authorList>
    </citation>
    <scope>IDENTIFICATION</scope>
</reference>
<evidence type="ECO:0000313" key="3">
    <source>
        <dbReference type="Proteomes" id="UP000278807"/>
    </source>
</evidence>
<feature type="compositionally biased region" description="Polar residues" evidence="1">
    <location>
        <begin position="830"/>
        <end position="844"/>
    </location>
</feature>
<feature type="compositionally biased region" description="Basic residues" evidence="1">
    <location>
        <begin position="1163"/>
        <end position="1172"/>
    </location>
</feature>
<organism evidence="4">
    <name type="scientific">Rodentolepis nana</name>
    <name type="common">Dwarf tapeworm</name>
    <name type="synonym">Hymenolepis nana</name>
    <dbReference type="NCBI Taxonomy" id="102285"/>
    <lineage>
        <taxon>Eukaryota</taxon>
        <taxon>Metazoa</taxon>
        <taxon>Spiralia</taxon>
        <taxon>Lophotrochozoa</taxon>
        <taxon>Platyhelminthes</taxon>
        <taxon>Cestoda</taxon>
        <taxon>Eucestoda</taxon>
        <taxon>Cyclophyllidea</taxon>
        <taxon>Hymenolepididae</taxon>
        <taxon>Rodentolepis</taxon>
    </lineage>
</organism>
<evidence type="ECO:0000313" key="4">
    <source>
        <dbReference type="WBParaSite" id="HNAJ_0000141501-mRNA-1"/>
    </source>
</evidence>
<feature type="region of interest" description="Disordered" evidence="1">
    <location>
        <begin position="830"/>
        <end position="849"/>
    </location>
</feature>